<feature type="compositionally biased region" description="Polar residues" evidence="6">
    <location>
        <begin position="37"/>
        <end position="66"/>
    </location>
</feature>
<keyword evidence="1" id="KW-0479">Metal-binding</keyword>
<evidence type="ECO:0000256" key="3">
    <source>
        <dbReference type="ARBA" id="ARBA00023015"/>
    </source>
</evidence>
<dbReference type="RefSeq" id="XP_043160242.1">
    <property type="nucleotide sequence ID" value="XM_043304307.1"/>
</dbReference>
<accession>A0A9P3BKP4</accession>
<evidence type="ECO:0000256" key="2">
    <source>
        <dbReference type="ARBA" id="ARBA00022833"/>
    </source>
</evidence>
<dbReference type="PANTHER" id="PTHR47660:SF7">
    <property type="entry name" value="TRANSCRIPTION FACTOR WITH C2H2 AND ZN(2)-CYS(6) DNA BINDING DOMAIN (EUROFUNG)"/>
    <property type="match status" value="1"/>
</dbReference>
<evidence type="ECO:0000313" key="7">
    <source>
        <dbReference type="EMBL" id="GIJ89496.1"/>
    </source>
</evidence>
<keyword evidence="5" id="KW-0539">Nucleus</keyword>
<evidence type="ECO:0000256" key="5">
    <source>
        <dbReference type="ARBA" id="ARBA00023242"/>
    </source>
</evidence>
<keyword evidence="3" id="KW-0805">Transcription regulation</keyword>
<dbReference type="AlphaFoldDB" id="A0A9P3BKP4"/>
<evidence type="ECO:0000256" key="6">
    <source>
        <dbReference type="SAM" id="MobiDB-lite"/>
    </source>
</evidence>
<gene>
    <name evidence="7" type="ORF">Asppvi_008438</name>
</gene>
<feature type="region of interest" description="Disordered" evidence="6">
    <location>
        <begin position="1"/>
        <end position="85"/>
    </location>
</feature>
<evidence type="ECO:0000256" key="1">
    <source>
        <dbReference type="ARBA" id="ARBA00022723"/>
    </source>
</evidence>
<dbReference type="EMBL" id="BHVY01000005">
    <property type="protein sequence ID" value="GIJ89496.1"/>
    <property type="molecule type" value="Genomic_DNA"/>
</dbReference>
<evidence type="ECO:0008006" key="9">
    <source>
        <dbReference type="Google" id="ProtNLM"/>
    </source>
</evidence>
<dbReference type="PANTHER" id="PTHR47660">
    <property type="entry name" value="TRANSCRIPTION FACTOR WITH C2H2 AND ZN(2)-CYS(6) DNA BINDING DOMAIN (EUROFUNG)-RELATED-RELATED"/>
    <property type="match status" value="1"/>
</dbReference>
<dbReference type="OrthoDB" id="654211at2759"/>
<keyword evidence="2" id="KW-0862">Zinc</keyword>
<sequence>MRDQSGPLHERRSLRSMRVKSREENTEPETGSRIDPQVSQPEATQTSSLEPAARLSNNAGWAQDSQPLGDPPVYDSRVGNPLDSDIPYDPGMFGLSPGDELAHRPLSAINWLSPDERILQEWASQLAGIPDDSIFPTGFALPDAPGLPPLLSAQPTLGWDPVRQSPTHQAQMETPAEMMSCPERAATESSEKPMDEQSSHSSQATFSKYYVHGIAWRAPFQSRFRKGQVMSSVDRDSGTMSAPSSASIGSVANMDGAGSSLSKWLAEDVYARIIRGVEEETQASSSFPSLQAIRLCVLLYFERLHPNFPFLSKTAYVDEKPHWILSLAVGGVGAAYLRSSEGSQWKDILMQALDRILSRRLHQIQRRVNTTLPATNIFDTANPVEDVLPLIQAKVLHLLCMLHSSPSYIAQRAVFERADLVQWCSFLNLVPDSVGVSRLNTGCKDIQQWIMEQSSLRTGMLIWLLDSMVAYELNCNHLMKLGDLKGRLPCHEAAWERPSPENIDFAESVSISLLDALDLIYIEKRLPPQLSQFSQTLLIHAIYRRTTEVADQSRMRLSSWSPTDSVQITAPLPAPAQVVWPPSSSIFVKWRNAACDSLDVLHCTANSRAAESCREEPIILYLHLARLILLSPIVHFQTLAQDPLLRTQGGPSVNPSHQERFEHARSQVFQWAIRDQFKARLSVIHAGALLWHVRRFSTDNVIEPFSIYMATLLLWAYSLSAQTVRVQSNMTHQDGRGNYAPSSGQIPRDHLLADEDSAATDQSDAEPRLIYLDRPLDDELVQMYIRIGDKVSAHLKGVGDITSDGAPLKILKQGFYLLAGERYRGRDSLISTTGGRVFHTWDIQRLYATTISCLIEAS</sequence>
<comment type="caution">
    <text evidence="7">The sequence shown here is derived from an EMBL/GenBank/DDBJ whole genome shotgun (WGS) entry which is preliminary data.</text>
</comment>
<name>A0A9P3BKP4_9EURO</name>
<dbReference type="GO" id="GO:0046872">
    <property type="term" value="F:metal ion binding"/>
    <property type="evidence" value="ECO:0007669"/>
    <property type="project" value="UniProtKB-KW"/>
</dbReference>
<keyword evidence="4" id="KW-0804">Transcription</keyword>
<organism evidence="7 8">
    <name type="scientific">Aspergillus pseudoviridinutans</name>
    <dbReference type="NCBI Taxonomy" id="1517512"/>
    <lineage>
        <taxon>Eukaryota</taxon>
        <taxon>Fungi</taxon>
        <taxon>Dikarya</taxon>
        <taxon>Ascomycota</taxon>
        <taxon>Pezizomycotina</taxon>
        <taxon>Eurotiomycetes</taxon>
        <taxon>Eurotiomycetidae</taxon>
        <taxon>Eurotiales</taxon>
        <taxon>Aspergillaceae</taxon>
        <taxon>Aspergillus</taxon>
        <taxon>Aspergillus subgen. Fumigati</taxon>
    </lineage>
</organism>
<keyword evidence="8" id="KW-1185">Reference proteome</keyword>
<dbReference type="GeneID" id="67007048"/>
<dbReference type="Proteomes" id="UP001043456">
    <property type="component" value="Unassembled WGS sequence"/>
</dbReference>
<evidence type="ECO:0000256" key="4">
    <source>
        <dbReference type="ARBA" id="ARBA00023163"/>
    </source>
</evidence>
<evidence type="ECO:0000313" key="8">
    <source>
        <dbReference type="Proteomes" id="UP001043456"/>
    </source>
</evidence>
<proteinExistence type="predicted"/>
<protein>
    <recommendedName>
        <fullName evidence="9">Transcription factor domain-containing protein</fullName>
    </recommendedName>
</protein>
<reference evidence="7 8" key="1">
    <citation type="submission" date="2018-10" db="EMBL/GenBank/DDBJ databases">
        <title>Pan-genome distribution and transcriptional activeness of fungal secondary metabolism genes in Aspergillus section Fumigati.</title>
        <authorList>
            <person name="Takahashi H."/>
            <person name="Umemura M."/>
            <person name="Ninomiya A."/>
            <person name="Kusuya Y."/>
            <person name="Urayama S."/>
            <person name="Shimizu M."/>
            <person name="Watanabe A."/>
            <person name="Kamei K."/>
            <person name="Yaguchi T."/>
            <person name="Hagiwara D."/>
        </authorList>
    </citation>
    <scope>NUCLEOTIDE SEQUENCE [LARGE SCALE GENOMIC DNA]</scope>
    <source>
        <strain evidence="7 8">IFM 55266</strain>
    </source>
</reference>
<feature type="compositionally biased region" description="Basic and acidic residues" evidence="6">
    <location>
        <begin position="1"/>
        <end position="13"/>
    </location>
</feature>